<dbReference type="InterPro" id="IPR043144">
    <property type="entry name" value="Mal/L-sulf/L-lact_DH-like_ah"/>
</dbReference>
<comment type="caution">
    <text evidence="3">The sequence shown here is derived from an EMBL/GenBank/DDBJ whole genome shotgun (WGS) entry which is preliminary data.</text>
</comment>
<evidence type="ECO:0000256" key="1">
    <source>
        <dbReference type="ARBA" id="ARBA00006056"/>
    </source>
</evidence>
<dbReference type="GO" id="GO:0016491">
    <property type="term" value="F:oxidoreductase activity"/>
    <property type="evidence" value="ECO:0007669"/>
    <property type="project" value="UniProtKB-KW"/>
</dbReference>
<dbReference type="InterPro" id="IPR036111">
    <property type="entry name" value="Mal/L-sulfo/L-lacto_DH-like_sf"/>
</dbReference>
<comment type="similarity">
    <text evidence="1">Belongs to the LDH2/MDH2 oxidoreductase family.</text>
</comment>
<dbReference type="EMBL" id="JARGEQ010000008">
    <property type="protein sequence ID" value="MDF1585038.1"/>
    <property type="molecule type" value="Genomic_DNA"/>
</dbReference>
<dbReference type="Proteomes" id="UP001301140">
    <property type="component" value="Unassembled WGS sequence"/>
</dbReference>
<organism evidence="3 4">
    <name type="scientific">Marinimicrococcus flavescens</name>
    <dbReference type="NCBI Taxonomy" id="3031815"/>
    <lineage>
        <taxon>Bacteria</taxon>
        <taxon>Pseudomonadati</taxon>
        <taxon>Pseudomonadota</taxon>
        <taxon>Alphaproteobacteria</taxon>
        <taxon>Geminicoccales</taxon>
        <taxon>Geminicoccaceae</taxon>
        <taxon>Marinimicrococcus</taxon>
    </lineage>
</organism>
<protein>
    <submittedName>
        <fullName evidence="3">Ldh family oxidoreductase</fullName>
    </submittedName>
</protein>
<dbReference type="AlphaFoldDB" id="A0AAP3UZ77"/>
<keyword evidence="2" id="KW-0560">Oxidoreductase</keyword>
<keyword evidence="4" id="KW-1185">Reference proteome</keyword>
<dbReference type="InterPro" id="IPR043143">
    <property type="entry name" value="Mal/L-sulf/L-lact_DH-like_NADP"/>
</dbReference>
<dbReference type="SUPFAM" id="SSF89733">
    <property type="entry name" value="L-sulfolactate dehydrogenase-like"/>
    <property type="match status" value="1"/>
</dbReference>
<proteinExistence type="inferred from homology"/>
<dbReference type="InterPro" id="IPR003767">
    <property type="entry name" value="Malate/L-lactate_DH-like"/>
</dbReference>
<dbReference type="Pfam" id="PF02615">
    <property type="entry name" value="Ldh_2"/>
    <property type="match status" value="1"/>
</dbReference>
<dbReference type="PANTHER" id="PTHR11091:SF0">
    <property type="entry name" value="MALATE DEHYDROGENASE"/>
    <property type="match status" value="1"/>
</dbReference>
<gene>
    <name evidence="3" type="ORF">PZ740_01405</name>
</gene>
<accession>A0AAP3UZ77</accession>
<dbReference type="Gene3D" id="1.10.1530.10">
    <property type="match status" value="1"/>
</dbReference>
<name>A0AAP3UZ77_9PROT</name>
<evidence type="ECO:0000313" key="3">
    <source>
        <dbReference type="EMBL" id="MDF1585038.1"/>
    </source>
</evidence>
<reference evidence="3 4" key="1">
    <citation type="submission" date="2023-03" db="EMBL/GenBank/DDBJ databases">
        <title>YIM 152171 draft genome.</title>
        <authorList>
            <person name="Yang Z."/>
        </authorList>
    </citation>
    <scope>NUCLEOTIDE SEQUENCE [LARGE SCALE GENOMIC DNA]</scope>
    <source>
        <strain evidence="3 4">YIM 152171</strain>
    </source>
</reference>
<sequence length="352" mass="36741">MAERYEATGLTAFATRLFEKAGLDSEKAALTAELLVEADLMGHTTHGLQLAPGYLKKLAAGEMTAEGEPEIVADMAAVATWDGRYLPGLWLTSRAVDEAVRRAKSFGVGAVTIRRSHHIGCLAAFLTRATDQGCMLMLASSDPSVASVAPFGGRQPLFTPNPVACGIPTGGDPILIDISASVTTNGLSGRLAGEGRRLPFQWWLDADGNPTDDSAVIERDPPGSILPMGGLDHGHKGYGLALMIETLTQALSGFGRADAPTTWGASVFVQAFDPAAFGGLEAFERQAGWLADACRSNPPRPGMEKVRVPGDAALARKRRALAEGVELYPGIIGALAAEAGRLGVTPPQAIGG</sequence>
<dbReference type="Gene3D" id="3.30.1370.60">
    <property type="entry name" value="Hypothetical oxidoreductase yiak, domain 2"/>
    <property type="match status" value="1"/>
</dbReference>
<evidence type="ECO:0000313" key="4">
    <source>
        <dbReference type="Proteomes" id="UP001301140"/>
    </source>
</evidence>
<evidence type="ECO:0000256" key="2">
    <source>
        <dbReference type="ARBA" id="ARBA00023002"/>
    </source>
</evidence>
<dbReference type="PANTHER" id="PTHR11091">
    <property type="entry name" value="OXIDOREDUCTASE-RELATED"/>
    <property type="match status" value="1"/>
</dbReference>